<dbReference type="KEGG" id="cip:FZC35_01545"/>
<reference evidence="1 2" key="1">
    <citation type="submission" date="2019-08" db="EMBL/GenBank/DDBJ databases">
        <title>Highly reduced genomes of protist endosymbionts show evolutionary convergence.</title>
        <authorList>
            <person name="George E."/>
            <person name="Husnik F."/>
            <person name="Tashyreva D."/>
            <person name="Prokopchuk G."/>
            <person name="Horak A."/>
            <person name="Kwong W.K."/>
            <person name="Lukes J."/>
            <person name="Keeling P.J."/>
        </authorList>
    </citation>
    <scope>NUCLEOTIDE SEQUENCE [LARGE SCALE GENOMIC DNA]</scope>
    <source>
        <strain evidence="1">1605</strain>
    </source>
</reference>
<evidence type="ECO:0000313" key="2">
    <source>
        <dbReference type="Proteomes" id="UP000325155"/>
    </source>
</evidence>
<name>A0A5C0UDE3_9PROT</name>
<dbReference type="SUPFAM" id="SSF48452">
    <property type="entry name" value="TPR-like"/>
    <property type="match status" value="1"/>
</dbReference>
<evidence type="ECO:0000313" key="1">
    <source>
        <dbReference type="EMBL" id="QEK38055.1"/>
    </source>
</evidence>
<dbReference type="EMBL" id="CP043315">
    <property type="protein sequence ID" value="QEK38055.1"/>
    <property type="molecule type" value="Genomic_DNA"/>
</dbReference>
<keyword evidence="2" id="KW-1185">Reference proteome</keyword>
<dbReference type="Proteomes" id="UP000325155">
    <property type="component" value="Chromosome"/>
</dbReference>
<evidence type="ECO:0008006" key="3">
    <source>
        <dbReference type="Google" id="ProtNLM"/>
    </source>
</evidence>
<accession>A0A5C0UDE3</accession>
<proteinExistence type="predicted"/>
<dbReference type="InterPro" id="IPR011990">
    <property type="entry name" value="TPR-like_helical_dom_sf"/>
</dbReference>
<organism evidence="1 2">
    <name type="scientific">Candidatus Cytomitobacter indipagum</name>
    <dbReference type="NCBI Taxonomy" id="2601575"/>
    <lineage>
        <taxon>Bacteria</taxon>
        <taxon>Pseudomonadati</taxon>
        <taxon>Pseudomonadota</taxon>
        <taxon>Alphaproteobacteria</taxon>
        <taxon>Holosporales</taxon>
        <taxon>Holosporaceae</taxon>
        <taxon>Candidatus Cytomitobacter</taxon>
    </lineage>
</organism>
<protein>
    <recommendedName>
        <fullName evidence="3">Tetratricopeptide repeat protein</fullName>
    </recommendedName>
</protein>
<dbReference type="AlphaFoldDB" id="A0A5C0UDE3"/>
<dbReference type="RefSeq" id="WP_148980902.1">
    <property type="nucleotide sequence ID" value="NZ_CP043315.1"/>
</dbReference>
<dbReference type="OrthoDB" id="9800801at2"/>
<dbReference type="Gene3D" id="1.25.40.10">
    <property type="entry name" value="Tetratricopeptide repeat domain"/>
    <property type="match status" value="1"/>
</dbReference>
<sequence>MFLVFAFFCGVLFADVDYELDNVKMHLISLCEDKQITGDQKINCEKKIESIRNILNEASRRSLTKKNGHEIYIENIIEYIPLNKSEDQISRKDYIKIHQDGIKLMARGDMNSAYRKFFKLSKMKSSDPCSHYYWMGMIRLKQKKFTNAILHLGQFYKSMIRNKSDIVYRKNEDKMPRSILNIMECLLGLKKIDQAKLLMEFFDSKYANYRKSMHEKYIINEIKKVENVL</sequence>
<gene>
    <name evidence="1" type="ORF">FZC35_01545</name>
</gene>